<gene>
    <name evidence="1" type="ORF">ACOLOM_LOCUS13205</name>
</gene>
<feature type="non-terminal residue" evidence="1">
    <location>
        <position position="47"/>
    </location>
</feature>
<reference evidence="1" key="1">
    <citation type="submission" date="2021-06" db="EMBL/GenBank/DDBJ databases">
        <authorList>
            <person name="Kallberg Y."/>
            <person name="Tangrot J."/>
            <person name="Rosling A."/>
        </authorList>
    </citation>
    <scope>NUCLEOTIDE SEQUENCE</scope>
    <source>
        <strain evidence="1">CL356</strain>
    </source>
</reference>
<dbReference type="Proteomes" id="UP000789525">
    <property type="component" value="Unassembled WGS sequence"/>
</dbReference>
<name>A0ACA9QSQ2_9GLOM</name>
<evidence type="ECO:0000313" key="2">
    <source>
        <dbReference type="Proteomes" id="UP000789525"/>
    </source>
</evidence>
<organism evidence="1 2">
    <name type="scientific">Acaulospora colombiana</name>
    <dbReference type="NCBI Taxonomy" id="27376"/>
    <lineage>
        <taxon>Eukaryota</taxon>
        <taxon>Fungi</taxon>
        <taxon>Fungi incertae sedis</taxon>
        <taxon>Mucoromycota</taxon>
        <taxon>Glomeromycotina</taxon>
        <taxon>Glomeromycetes</taxon>
        <taxon>Diversisporales</taxon>
        <taxon>Acaulosporaceae</taxon>
        <taxon>Acaulospora</taxon>
    </lineage>
</organism>
<comment type="caution">
    <text evidence="1">The sequence shown here is derived from an EMBL/GenBank/DDBJ whole genome shotgun (WGS) entry which is preliminary data.</text>
</comment>
<accession>A0ACA9QSQ2</accession>
<protein>
    <submittedName>
        <fullName evidence="1">2064_t:CDS:1</fullName>
    </submittedName>
</protein>
<proteinExistence type="predicted"/>
<dbReference type="EMBL" id="CAJVPT010058979">
    <property type="protein sequence ID" value="CAG8761190.1"/>
    <property type="molecule type" value="Genomic_DNA"/>
</dbReference>
<sequence length="47" mass="5194">MDTWSRYWESILGVDPGSRYRESIQGVNTGVDAWIHCFDGGSQAASS</sequence>
<evidence type="ECO:0000313" key="1">
    <source>
        <dbReference type="EMBL" id="CAG8761190.1"/>
    </source>
</evidence>
<keyword evidence="2" id="KW-1185">Reference proteome</keyword>